<proteinExistence type="predicted"/>
<accession>A0A1N7Q6A8</accession>
<dbReference type="EMBL" id="FTOA01000011">
    <property type="protein sequence ID" value="SIT18420.1"/>
    <property type="molecule type" value="Genomic_DNA"/>
</dbReference>
<reference evidence="1 2" key="1">
    <citation type="submission" date="2017-01" db="EMBL/GenBank/DDBJ databases">
        <authorList>
            <person name="Mah S.A."/>
            <person name="Swanson W.J."/>
            <person name="Moy G.W."/>
            <person name="Vacquier V.D."/>
        </authorList>
    </citation>
    <scope>NUCLEOTIDE SEQUENCE [LARGE SCALE GENOMIC DNA]</scope>
    <source>
        <strain evidence="1 2">DSM 11589</strain>
    </source>
</reference>
<dbReference type="STRING" id="80876.SAMN05421779_11124"/>
<gene>
    <name evidence="1" type="ORF">SAMN05421779_11124</name>
</gene>
<dbReference type="Proteomes" id="UP000185678">
    <property type="component" value="Unassembled WGS sequence"/>
</dbReference>
<evidence type="ECO:0000313" key="1">
    <source>
        <dbReference type="EMBL" id="SIT18420.1"/>
    </source>
</evidence>
<evidence type="ECO:0000313" key="2">
    <source>
        <dbReference type="Proteomes" id="UP000185678"/>
    </source>
</evidence>
<dbReference type="Pfam" id="PF10082">
    <property type="entry name" value="BBP2_2"/>
    <property type="match status" value="1"/>
</dbReference>
<sequence>MIFLPRIWRSIALQSICFMLILMEKNGIPHPFLSSRLLLSLTEKLKKLYLDEIFLECRGLGLTDLKGRTMSLIRYMALTSVVALVGVAGAPAWAAGDERASEVNAAGQKKEDVRKQKDGLLPPKEALDQKDTDIAPDAYQPHGYEMGSFLLFPKMEIDVTGNSNIYATSTDGKYDTITTYRPEMMLKSRFDQHEIAATVRGERKEYNIHDRESVTNSFASLSGRYDFNKADNASILLSYVKDHENRGSLDDAGGLRPTEYQYLTANPSVTVNLGDLKSTVALLAVNRNIDDTPTSAGIEPSHFRNRNEYELSLRESYEFIPGYSWVGEGTYQQRRYRHEQDQHGRQRDSDGYRVSTGIGLDVSELIRGDFQLGYMERDYEDRTFSDPSGYYARAQFNWMPTKLTTVLPTVERSIDETTAVGASSVIRTAFSTEIRHELQRNVILGSNLSYEINDQQGGTNLESQIFAASVRGTYLFNENLYSSVELGQKRKIASLPSSGFNQTTGMVRLGIQY</sequence>
<evidence type="ECO:0008006" key="3">
    <source>
        <dbReference type="Google" id="ProtNLM"/>
    </source>
</evidence>
<name>A0A1N7Q6A8_9PROT</name>
<dbReference type="InterPro" id="IPR018759">
    <property type="entry name" value="BBP2_2"/>
</dbReference>
<organism evidence="1 2">
    <name type="scientific">Insolitispirillum peregrinum</name>
    <dbReference type="NCBI Taxonomy" id="80876"/>
    <lineage>
        <taxon>Bacteria</taxon>
        <taxon>Pseudomonadati</taxon>
        <taxon>Pseudomonadota</taxon>
        <taxon>Alphaproteobacteria</taxon>
        <taxon>Rhodospirillales</taxon>
        <taxon>Novispirillaceae</taxon>
        <taxon>Insolitispirillum</taxon>
    </lineage>
</organism>
<protein>
    <recommendedName>
        <fullName evidence="3">Beta-barrel porin 2</fullName>
    </recommendedName>
</protein>
<dbReference type="AlphaFoldDB" id="A0A1N7Q6A8"/>
<keyword evidence="2" id="KW-1185">Reference proteome</keyword>